<reference evidence="1" key="1">
    <citation type="submission" date="2021-10" db="EMBL/GenBank/DDBJ databases">
        <title>Melipona bicolor Genome sequencing and assembly.</title>
        <authorList>
            <person name="Araujo N.S."/>
            <person name="Arias M.C."/>
        </authorList>
    </citation>
    <scope>NUCLEOTIDE SEQUENCE</scope>
    <source>
        <strain evidence="1">USP_2M_L1-L4_2017</strain>
        <tissue evidence="1">Whole body</tissue>
    </source>
</reference>
<accession>A0AA40FUE4</accession>
<sequence>MTRVAVSEYVGEVIVTGRYKTTKWGVTAVTATVEVRRTRERMARDLVIAQQLKSRRFENDEDASFLAHKIRRHQSFVTQLLRKWIVNSVDLEYRDAICLIRRENYNTTKCNAKLNVIGSVKMTQNCDKLQAYKFIKSTNNPKRGVVCFKGNSCGIIATAKKSDRILIAIHNTSRLTRGSSRIIRIFGSCRRDSTIASPEFIIQAGLGFKEGKRNDRIKSDAPIRTHTPRASDVNAVQDHSWCRSNVSLLFSKDYPT</sequence>
<comment type="caution">
    <text evidence="1">The sequence shown here is derived from an EMBL/GenBank/DDBJ whole genome shotgun (WGS) entry which is preliminary data.</text>
</comment>
<gene>
    <name evidence="1" type="ORF">K0M31_005155</name>
</gene>
<name>A0AA40FUE4_9HYME</name>
<dbReference type="AlphaFoldDB" id="A0AA40FUE4"/>
<dbReference type="Proteomes" id="UP001177670">
    <property type="component" value="Unassembled WGS sequence"/>
</dbReference>
<evidence type="ECO:0000313" key="1">
    <source>
        <dbReference type="EMBL" id="KAK1125594.1"/>
    </source>
</evidence>
<proteinExistence type="predicted"/>
<evidence type="ECO:0000313" key="2">
    <source>
        <dbReference type="Proteomes" id="UP001177670"/>
    </source>
</evidence>
<dbReference type="EMBL" id="JAHYIQ010000015">
    <property type="protein sequence ID" value="KAK1125594.1"/>
    <property type="molecule type" value="Genomic_DNA"/>
</dbReference>
<organism evidence="1 2">
    <name type="scientific">Melipona bicolor</name>
    <dbReference type="NCBI Taxonomy" id="60889"/>
    <lineage>
        <taxon>Eukaryota</taxon>
        <taxon>Metazoa</taxon>
        <taxon>Ecdysozoa</taxon>
        <taxon>Arthropoda</taxon>
        <taxon>Hexapoda</taxon>
        <taxon>Insecta</taxon>
        <taxon>Pterygota</taxon>
        <taxon>Neoptera</taxon>
        <taxon>Endopterygota</taxon>
        <taxon>Hymenoptera</taxon>
        <taxon>Apocrita</taxon>
        <taxon>Aculeata</taxon>
        <taxon>Apoidea</taxon>
        <taxon>Anthophila</taxon>
        <taxon>Apidae</taxon>
        <taxon>Melipona</taxon>
    </lineage>
</organism>
<protein>
    <submittedName>
        <fullName evidence="1">Uncharacterized protein</fullName>
    </submittedName>
</protein>
<keyword evidence="2" id="KW-1185">Reference proteome</keyword>